<accession>A0A2S0VLY5</accession>
<name>A0A2S0VLY5_9ALTE</name>
<protein>
    <recommendedName>
        <fullName evidence="5 9">Riboflavin synthase</fullName>
        <ecNumber evidence="4 9">2.5.1.9</ecNumber>
    </recommendedName>
</protein>
<dbReference type="NCBIfam" id="TIGR00187">
    <property type="entry name" value="ribE"/>
    <property type="match status" value="1"/>
</dbReference>
<evidence type="ECO:0000259" key="11">
    <source>
        <dbReference type="PROSITE" id="PS51177"/>
    </source>
</evidence>
<dbReference type="KEGG" id="cate:C2869_01610"/>
<dbReference type="NCBIfam" id="NF006767">
    <property type="entry name" value="PRK09289.1"/>
    <property type="match status" value="1"/>
</dbReference>
<dbReference type="AlphaFoldDB" id="A0A2S0VLY5"/>
<dbReference type="GO" id="GO:0009231">
    <property type="term" value="P:riboflavin biosynthetic process"/>
    <property type="evidence" value="ECO:0007669"/>
    <property type="project" value="UniProtKB-KW"/>
</dbReference>
<evidence type="ECO:0000256" key="8">
    <source>
        <dbReference type="ARBA" id="ARBA00022737"/>
    </source>
</evidence>
<dbReference type="RefSeq" id="WP_108601295.1">
    <property type="nucleotide sequence ID" value="NZ_CP026604.1"/>
</dbReference>
<reference evidence="12 13" key="1">
    <citation type="submission" date="2018-01" db="EMBL/GenBank/DDBJ databases">
        <title>Genome sequence of a Cantenovulum-like bacteria.</title>
        <authorList>
            <person name="Tan W.R."/>
            <person name="Lau N.-S."/>
            <person name="Go F."/>
            <person name="Amirul A.-A.A."/>
        </authorList>
    </citation>
    <scope>NUCLEOTIDE SEQUENCE [LARGE SCALE GENOMIC DNA]</scope>
    <source>
        <strain evidence="12 13">CCB-QB4</strain>
    </source>
</reference>
<evidence type="ECO:0000256" key="5">
    <source>
        <dbReference type="ARBA" id="ARBA00013950"/>
    </source>
</evidence>
<feature type="domain" description="Lumazine-binding" evidence="11">
    <location>
        <begin position="1"/>
        <end position="103"/>
    </location>
</feature>
<evidence type="ECO:0000313" key="13">
    <source>
        <dbReference type="Proteomes" id="UP000244441"/>
    </source>
</evidence>
<evidence type="ECO:0000256" key="1">
    <source>
        <dbReference type="ARBA" id="ARBA00000968"/>
    </source>
</evidence>
<dbReference type="EMBL" id="CP026604">
    <property type="protein sequence ID" value="AWB65218.1"/>
    <property type="molecule type" value="Genomic_DNA"/>
</dbReference>
<keyword evidence="13" id="KW-1185">Reference proteome</keyword>
<evidence type="ECO:0000256" key="2">
    <source>
        <dbReference type="ARBA" id="ARBA00002803"/>
    </source>
</evidence>
<evidence type="ECO:0000256" key="3">
    <source>
        <dbReference type="ARBA" id="ARBA00004887"/>
    </source>
</evidence>
<dbReference type="PROSITE" id="PS51177">
    <property type="entry name" value="LUMAZINE_BIND"/>
    <property type="match status" value="2"/>
</dbReference>
<evidence type="ECO:0000256" key="7">
    <source>
        <dbReference type="ARBA" id="ARBA00022679"/>
    </source>
</evidence>
<dbReference type="OrthoDB" id="9788537at2"/>
<dbReference type="CDD" id="cd00402">
    <property type="entry name" value="Riboflavin_synthase_like"/>
    <property type="match status" value="1"/>
</dbReference>
<sequence>MFTGIVKFETQLVAVESKPYGKQFILELTDEQARGVETGASVAINGACLTIVEIEHKLESQSVSLAFDVIPETLRLTNLADLNAGDWVNIERAAKFGDEIGGHHLSGHVHTQAKVEQLLENDGEIAIEFSVPEVWQKYVFHKGYIGLNGCSLTIGKVAEGKFWVHLIPETLKITNFDKLSLGAKVNLEIDTQTQTTVDTVERVLAQRGLLESF</sequence>
<evidence type="ECO:0000256" key="6">
    <source>
        <dbReference type="ARBA" id="ARBA00022619"/>
    </source>
</evidence>
<comment type="pathway">
    <text evidence="3">Cofactor biosynthesis; riboflavin biosynthesis; riboflavin from 2-hydroxy-3-oxobutyl phosphate and 5-amino-6-(D-ribitylamino)uracil: step 2/2.</text>
</comment>
<keyword evidence="8" id="KW-0677">Repeat</keyword>
<dbReference type="InterPro" id="IPR026017">
    <property type="entry name" value="Lumazine-bd_dom"/>
</dbReference>
<dbReference type="FunFam" id="2.40.30.20:FF:000003">
    <property type="entry name" value="Riboflavin synthase, alpha subunit"/>
    <property type="match status" value="1"/>
</dbReference>
<dbReference type="InterPro" id="IPR017938">
    <property type="entry name" value="Riboflavin_synthase-like_b-brl"/>
</dbReference>
<dbReference type="Pfam" id="PF00677">
    <property type="entry name" value="Lum_binding"/>
    <property type="match status" value="2"/>
</dbReference>
<dbReference type="Proteomes" id="UP000244441">
    <property type="component" value="Chromosome"/>
</dbReference>
<dbReference type="GO" id="GO:0005829">
    <property type="term" value="C:cytosol"/>
    <property type="evidence" value="ECO:0007669"/>
    <property type="project" value="TreeGrafter"/>
</dbReference>
<feature type="repeat" description="Lumazine-binding" evidence="10">
    <location>
        <begin position="104"/>
        <end position="200"/>
    </location>
</feature>
<dbReference type="Gene3D" id="2.40.30.20">
    <property type="match status" value="2"/>
</dbReference>
<dbReference type="EC" id="2.5.1.9" evidence="4 9"/>
<keyword evidence="7 12" id="KW-0808">Transferase</keyword>
<dbReference type="InterPro" id="IPR001783">
    <property type="entry name" value="Lumazine-bd"/>
</dbReference>
<evidence type="ECO:0000256" key="4">
    <source>
        <dbReference type="ARBA" id="ARBA00012827"/>
    </source>
</evidence>
<organism evidence="12 13">
    <name type="scientific">Saccharobesus litoralis</name>
    <dbReference type="NCBI Taxonomy" id="2172099"/>
    <lineage>
        <taxon>Bacteria</taxon>
        <taxon>Pseudomonadati</taxon>
        <taxon>Pseudomonadota</taxon>
        <taxon>Gammaproteobacteria</taxon>
        <taxon>Alteromonadales</taxon>
        <taxon>Alteromonadaceae</taxon>
        <taxon>Saccharobesus</taxon>
    </lineage>
</organism>
<evidence type="ECO:0000313" key="12">
    <source>
        <dbReference type="EMBL" id="AWB65218.1"/>
    </source>
</evidence>
<gene>
    <name evidence="12" type="ORF">C2869_01610</name>
</gene>
<evidence type="ECO:0000256" key="10">
    <source>
        <dbReference type="PROSITE-ProRule" id="PRU00524"/>
    </source>
</evidence>
<dbReference type="InterPro" id="IPR023366">
    <property type="entry name" value="ATP_synth_asu-like_sf"/>
</dbReference>
<proteinExistence type="predicted"/>
<comment type="function">
    <text evidence="2">Catalyzes the dismutation of two molecules of 6,7-dimethyl-8-ribityllumazine, resulting in the formation of riboflavin and 5-amino-6-(D-ribitylamino)uracil.</text>
</comment>
<dbReference type="SUPFAM" id="SSF63380">
    <property type="entry name" value="Riboflavin synthase domain-like"/>
    <property type="match status" value="2"/>
</dbReference>
<feature type="domain" description="Lumazine-binding" evidence="11">
    <location>
        <begin position="104"/>
        <end position="200"/>
    </location>
</feature>
<evidence type="ECO:0000256" key="9">
    <source>
        <dbReference type="NCBIfam" id="TIGR00187"/>
    </source>
</evidence>
<dbReference type="PANTHER" id="PTHR21098">
    <property type="entry name" value="RIBOFLAVIN SYNTHASE ALPHA CHAIN"/>
    <property type="match status" value="1"/>
</dbReference>
<dbReference type="NCBIfam" id="NF009566">
    <property type="entry name" value="PRK13020.1"/>
    <property type="match status" value="1"/>
</dbReference>
<keyword evidence="6" id="KW-0686">Riboflavin biosynthesis</keyword>
<dbReference type="PANTHER" id="PTHR21098:SF0">
    <property type="entry name" value="RIBOFLAVIN SYNTHASE"/>
    <property type="match status" value="1"/>
</dbReference>
<dbReference type="GO" id="GO:0004746">
    <property type="term" value="F:riboflavin synthase activity"/>
    <property type="evidence" value="ECO:0007669"/>
    <property type="project" value="UniProtKB-UniRule"/>
</dbReference>
<comment type="catalytic activity">
    <reaction evidence="1">
        <text>2 6,7-dimethyl-8-(1-D-ribityl)lumazine + H(+) = 5-amino-6-(D-ribitylamino)uracil + riboflavin</text>
        <dbReference type="Rhea" id="RHEA:20772"/>
        <dbReference type="ChEBI" id="CHEBI:15378"/>
        <dbReference type="ChEBI" id="CHEBI:15934"/>
        <dbReference type="ChEBI" id="CHEBI:57986"/>
        <dbReference type="ChEBI" id="CHEBI:58201"/>
        <dbReference type="EC" id="2.5.1.9"/>
    </reaction>
</comment>
<feature type="repeat" description="Lumazine-binding" evidence="10">
    <location>
        <begin position="1"/>
        <end position="103"/>
    </location>
</feature>
<dbReference type="PIRSF" id="PIRSF000498">
    <property type="entry name" value="Riboflavin_syn_A"/>
    <property type="match status" value="1"/>
</dbReference>